<accession>A0A7Y0AI19</accession>
<protein>
    <recommendedName>
        <fullName evidence="5">Rieske domain-containing protein</fullName>
    </recommendedName>
</protein>
<sequence>MLAACNSGTGTQPLIPTVPVNVQLDLLDQQNKALRFDNGVVAIPPGSANGHGGIKGIYVVRQNATTYTAFERNCPYQPLDACATVTLDRSSRLFFRDSCCTSQFNLQGQVTGGPSARPLRQYATSLSGSLLTITN</sequence>
<evidence type="ECO:0000259" key="5">
    <source>
        <dbReference type="PROSITE" id="PS51296"/>
    </source>
</evidence>
<evidence type="ECO:0000256" key="4">
    <source>
        <dbReference type="ARBA" id="ARBA00023014"/>
    </source>
</evidence>
<dbReference type="PROSITE" id="PS51296">
    <property type="entry name" value="RIESKE"/>
    <property type="match status" value="1"/>
</dbReference>
<dbReference type="AlphaFoldDB" id="A0A7Y0AI19"/>
<keyword evidence="3" id="KW-0408">Iron</keyword>
<keyword evidence="7" id="KW-1185">Reference proteome</keyword>
<keyword evidence="2" id="KW-0479">Metal-binding</keyword>
<reference evidence="6 7" key="1">
    <citation type="submission" date="2020-04" db="EMBL/GenBank/DDBJ databases">
        <title>Hymenobacter polaris sp. nov., isolated from Arctic soil.</title>
        <authorList>
            <person name="Dahal R.H."/>
        </authorList>
    </citation>
    <scope>NUCLEOTIDE SEQUENCE [LARGE SCALE GENOMIC DNA]</scope>
    <source>
        <strain evidence="6 7">RP-2-7</strain>
    </source>
</reference>
<name>A0A7Y0AI19_9BACT</name>
<dbReference type="InterPro" id="IPR036922">
    <property type="entry name" value="Rieske_2Fe-2S_sf"/>
</dbReference>
<organism evidence="6 7">
    <name type="scientific">Hymenobacter polaris</name>
    <dbReference type="NCBI Taxonomy" id="2682546"/>
    <lineage>
        <taxon>Bacteria</taxon>
        <taxon>Pseudomonadati</taxon>
        <taxon>Bacteroidota</taxon>
        <taxon>Cytophagia</taxon>
        <taxon>Cytophagales</taxon>
        <taxon>Hymenobacteraceae</taxon>
        <taxon>Hymenobacter</taxon>
    </lineage>
</organism>
<dbReference type="Gene3D" id="2.102.10.10">
    <property type="entry name" value="Rieske [2Fe-2S] iron-sulphur domain"/>
    <property type="match status" value="1"/>
</dbReference>
<dbReference type="EMBL" id="JABBGH010000003">
    <property type="protein sequence ID" value="NML67577.1"/>
    <property type="molecule type" value="Genomic_DNA"/>
</dbReference>
<evidence type="ECO:0000313" key="7">
    <source>
        <dbReference type="Proteomes" id="UP000559626"/>
    </source>
</evidence>
<keyword evidence="4" id="KW-0411">Iron-sulfur</keyword>
<gene>
    <name evidence="6" type="ORF">HHL22_20440</name>
</gene>
<evidence type="ECO:0000256" key="2">
    <source>
        <dbReference type="ARBA" id="ARBA00022723"/>
    </source>
</evidence>
<evidence type="ECO:0000313" key="6">
    <source>
        <dbReference type="EMBL" id="NML67577.1"/>
    </source>
</evidence>
<feature type="domain" description="Rieske" evidence="5">
    <location>
        <begin position="35"/>
        <end position="133"/>
    </location>
</feature>
<dbReference type="Proteomes" id="UP000559626">
    <property type="component" value="Unassembled WGS sequence"/>
</dbReference>
<evidence type="ECO:0000256" key="1">
    <source>
        <dbReference type="ARBA" id="ARBA00022714"/>
    </source>
</evidence>
<dbReference type="GO" id="GO:0051537">
    <property type="term" value="F:2 iron, 2 sulfur cluster binding"/>
    <property type="evidence" value="ECO:0007669"/>
    <property type="project" value="UniProtKB-KW"/>
</dbReference>
<keyword evidence="1" id="KW-0001">2Fe-2S</keyword>
<comment type="caution">
    <text evidence="6">The sequence shown here is derived from an EMBL/GenBank/DDBJ whole genome shotgun (WGS) entry which is preliminary data.</text>
</comment>
<proteinExistence type="predicted"/>
<evidence type="ECO:0000256" key="3">
    <source>
        <dbReference type="ARBA" id="ARBA00023004"/>
    </source>
</evidence>
<dbReference type="InterPro" id="IPR017941">
    <property type="entry name" value="Rieske_2Fe-2S"/>
</dbReference>
<dbReference type="GO" id="GO:0046872">
    <property type="term" value="F:metal ion binding"/>
    <property type="evidence" value="ECO:0007669"/>
    <property type="project" value="UniProtKB-KW"/>
</dbReference>